<dbReference type="Proteomes" id="UP001178662">
    <property type="component" value="Chromosome"/>
</dbReference>
<evidence type="ECO:0000313" key="6">
    <source>
        <dbReference type="Proteomes" id="UP001178662"/>
    </source>
</evidence>
<gene>
    <name evidence="5" type="ORF">P0Y55_05665</name>
</gene>
<evidence type="ECO:0000256" key="2">
    <source>
        <dbReference type="ARBA" id="ARBA00034301"/>
    </source>
</evidence>
<feature type="domain" description="Metallo-beta-lactamase" evidence="4">
    <location>
        <begin position="21"/>
        <end position="203"/>
    </location>
</feature>
<dbReference type="InterPro" id="IPR050855">
    <property type="entry name" value="NDM-1-like"/>
</dbReference>
<dbReference type="Pfam" id="PF00753">
    <property type="entry name" value="Lactamase_B"/>
    <property type="match status" value="1"/>
</dbReference>
<dbReference type="EMBL" id="CP119317">
    <property type="protein sequence ID" value="WEK55540.1"/>
    <property type="molecule type" value="Genomic_DNA"/>
</dbReference>
<keyword evidence="6" id="KW-1185">Reference proteome</keyword>
<dbReference type="AlphaFoldDB" id="A0AA95JH08"/>
<dbReference type="InterPro" id="IPR001279">
    <property type="entry name" value="Metallo-B-lactamas"/>
</dbReference>
<dbReference type="SMART" id="SM00849">
    <property type="entry name" value="Lactamase_B"/>
    <property type="match status" value="1"/>
</dbReference>
<dbReference type="CDD" id="cd07721">
    <property type="entry name" value="yflN-like_MBL-fold"/>
    <property type="match status" value="1"/>
</dbReference>
<protein>
    <submittedName>
        <fullName evidence="5">MBL fold metallo-hydrolase</fullName>
    </submittedName>
</protein>
<comment type="catalytic activity">
    <reaction evidence="3">
        <text>3',5'-cyclic UMP + H2O = UMP + H(+)</text>
        <dbReference type="Rhea" id="RHEA:70575"/>
        <dbReference type="ChEBI" id="CHEBI:15377"/>
        <dbReference type="ChEBI" id="CHEBI:15378"/>
        <dbReference type="ChEBI" id="CHEBI:57865"/>
        <dbReference type="ChEBI" id="CHEBI:184387"/>
    </reaction>
    <physiologicalReaction direction="left-to-right" evidence="3">
        <dbReference type="Rhea" id="RHEA:70576"/>
    </physiologicalReaction>
</comment>
<dbReference type="SUPFAM" id="SSF56281">
    <property type="entry name" value="Metallo-hydrolase/oxidoreductase"/>
    <property type="match status" value="1"/>
</dbReference>
<sequence length="223" mass="24812">MMKATQVSEHIWSLSTWMLFPIRVWIVVDQEGVTLIDAGIPSMAKGILQFIDQLGKGPLKRILLTHGHSDHVGAVTRIVQARPVPVYVHEIEMPFMEGKLAYPRRKKAGVSLAQGIAEPLQIDGQHQLDRVSGLIPYLTPGHSPGHVIYYHDEDQVLLAGDLFTSKKGRLNRPMPMFTADMQEAVKSGEIVNRLQPKVLEVAHGGPVHAPAEQWSSYFAKMTK</sequence>
<name>A0AA95JH08_9BACL</name>
<dbReference type="InterPro" id="IPR036866">
    <property type="entry name" value="RibonucZ/Hydroxyglut_hydro"/>
</dbReference>
<comment type="catalytic activity">
    <reaction evidence="1">
        <text>3',5'-cyclic CMP + H2O = CMP + H(+)</text>
        <dbReference type="Rhea" id="RHEA:72675"/>
        <dbReference type="ChEBI" id="CHEBI:15377"/>
        <dbReference type="ChEBI" id="CHEBI:15378"/>
        <dbReference type="ChEBI" id="CHEBI:58003"/>
        <dbReference type="ChEBI" id="CHEBI:60377"/>
    </reaction>
    <physiologicalReaction direction="left-to-right" evidence="1">
        <dbReference type="Rhea" id="RHEA:72676"/>
    </physiologicalReaction>
</comment>
<accession>A0AA95JH08</accession>
<evidence type="ECO:0000259" key="4">
    <source>
        <dbReference type="SMART" id="SM00849"/>
    </source>
</evidence>
<evidence type="ECO:0000313" key="5">
    <source>
        <dbReference type="EMBL" id="WEK55540.1"/>
    </source>
</evidence>
<evidence type="ECO:0000256" key="3">
    <source>
        <dbReference type="ARBA" id="ARBA00048505"/>
    </source>
</evidence>
<reference evidence="5" key="1">
    <citation type="submission" date="2023-03" db="EMBL/GenBank/DDBJ databases">
        <title>Andean soil-derived lignocellulolytic bacterial consortium as a source of novel taxa and putative plastic-active enzymes.</title>
        <authorList>
            <person name="Diaz-Garcia L."/>
            <person name="Chuvochina M."/>
            <person name="Feuerriegel G."/>
            <person name="Bunk B."/>
            <person name="Sproer C."/>
            <person name="Streit W.R."/>
            <person name="Rodriguez L.M."/>
            <person name="Overmann J."/>
            <person name="Jimenez D.J."/>
        </authorList>
    </citation>
    <scope>NUCLEOTIDE SEQUENCE</scope>
    <source>
        <strain evidence="5">MAG 2441</strain>
    </source>
</reference>
<dbReference type="PANTHER" id="PTHR42951:SF17">
    <property type="entry name" value="METALLO-BETA-LACTAMASE DOMAIN-CONTAINING PROTEIN"/>
    <property type="match status" value="1"/>
</dbReference>
<evidence type="ECO:0000256" key="1">
    <source>
        <dbReference type="ARBA" id="ARBA00034221"/>
    </source>
</evidence>
<dbReference type="Gene3D" id="3.60.15.10">
    <property type="entry name" value="Ribonuclease Z/Hydroxyacylglutathione hydrolase-like"/>
    <property type="match status" value="1"/>
</dbReference>
<dbReference type="PANTHER" id="PTHR42951">
    <property type="entry name" value="METALLO-BETA-LACTAMASE DOMAIN-CONTAINING"/>
    <property type="match status" value="1"/>
</dbReference>
<proteinExistence type="predicted"/>
<organism evidence="5 6">
    <name type="scientific">Candidatus Cohnella colombiensis</name>
    <dbReference type="NCBI Taxonomy" id="3121368"/>
    <lineage>
        <taxon>Bacteria</taxon>
        <taxon>Bacillati</taxon>
        <taxon>Bacillota</taxon>
        <taxon>Bacilli</taxon>
        <taxon>Bacillales</taxon>
        <taxon>Paenibacillaceae</taxon>
        <taxon>Cohnella</taxon>
    </lineage>
</organism>
<comment type="function">
    <text evidence="2">Counteracts the endogenous Pycsar antiviral defense system. Phosphodiesterase that enables metal-dependent hydrolysis of host cyclic nucleotide Pycsar defense signals such as cCMP and cUMP.</text>
</comment>